<dbReference type="PANTHER" id="PTHR43806">
    <property type="entry name" value="PEPTIDASE S8"/>
    <property type="match status" value="1"/>
</dbReference>
<gene>
    <name evidence="10" type="ORF">NP590_03865</name>
</gene>
<feature type="active site" description="Charge relay system" evidence="5">
    <location>
        <position position="163"/>
    </location>
</feature>
<evidence type="ECO:0000313" key="10">
    <source>
        <dbReference type="EMBL" id="MCQ8103233.1"/>
    </source>
</evidence>
<comment type="caution">
    <text evidence="10">The sequence shown here is derived from an EMBL/GenBank/DDBJ whole genome shotgun (WGS) entry which is preliminary data.</text>
</comment>
<feature type="domain" description="Peptidase S8/S53" evidence="8">
    <location>
        <begin position="154"/>
        <end position="397"/>
    </location>
</feature>
<protein>
    <submittedName>
        <fullName evidence="10">S8 family serine peptidase</fullName>
    </submittedName>
</protein>
<evidence type="ECO:0000256" key="6">
    <source>
        <dbReference type="RuleBase" id="RU003355"/>
    </source>
</evidence>
<dbReference type="CDD" id="cd07498">
    <property type="entry name" value="Peptidases_S8_15"/>
    <property type="match status" value="1"/>
</dbReference>
<dbReference type="Pfam" id="PF17957">
    <property type="entry name" value="Big_7"/>
    <property type="match status" value="2"/>
</dbReference>
<evidence type="ECO:0000259" key="8">
    <source>
        <dbReference type="Pfam" id="PF00082"/>
    </source>
</evidence>
<feature type="domain" description="Fervidolysin-like N-terminal prodomain" evidence="9">
    <location>
        <begin position="44"/>
        <end position="118"/>
    </location>
</feature>
<dbReference type="Pfam" id="PF00082">
    <property type="entry name" value="Peptidase_S8"/>
    <property type="match status" value="1"/>
</dbReference>
<reference evidence="10 11" key="1">
    <citation type="submission" date="2022-07" db="EMBL/GenBank/DDBJ databases">
        <title>Methylomonas rivi sp. nov., Methylomonas rosea sp. nov., Methylomonas aureus sp. nov. and Methylomonas subterranea sp. nov., four novel methanotrophs isolated from a freshwater creek and the deep terrestrial subsurface.</title>
        <authorList>
            <person name="Abin C."/>
            <person name="Sankaranarayanan K."/>
            <person name="Garner C."/>
            <person name="Sindelar R."/>
            <person name="Kotary K."/>
            <person name="Garner R."/>
            <person name="Barclay S."/>
            <person name="Lawson P."/>
            <person name="Krumholz L."/>
        </authorList>
    </citation>
    <scope>NUCLEOTIDE SEQUENCE [LARGE SCALE GENOMIC DNA]</scope>
    <source>
        <strain evidence="10 11">SURF-2</strain>
    </source>
</reference>
<sequence>MKIKRLYIAGMVLLAVPALIYMGGYLRDDLLGIINKDIEQTPPAAGIPDKKWRAGQILVKPKAGLSDREFNDVLSKNQGKAGEKIGSLPLHVVSVPKNAEEAVVRALSKNPHIEFAELDMLVQLTETTVNDQYFSIAWHLPKIQTPSAWDVTKGEGVTIAVLDTGVDGGHQDLVNQLLPGYNAADGSGTTSDVMGHGTAVAGTASAQTNNSVGVASIAWGAKILPVRVTNDPTGAAYYSDIARGLNWAADHNADVANISFDGISNSASVTTAAQYMRGKGGVVIAAAGNSGIDPGFTDNPYIISVSATDSNDAKASWSNYGSFIDVAAPGVSIATTKMGNAYSKWNGTSFSSPVTAGVAALIMAANPNLTPDDVEKVLKESADKIAGTDFHPYFGNGRVNAAAAVQLALNTTSKDTVPPMVSIFSPTAGSVISGISQVDVSASDNIGVSEVSLFANGVLVGTDNVAPYQFSWDSKGVSDGSVVLTASAKDAAGNQASSGNVSITVKNQTALAPQDQSPPTVQITNPGNGAKVTGVISVNVAANDNVGVAKLELYVDGKLVSSTTSGSLTYKWNTSKVASGAHVISSVAKDKANNIGQTSIQVSK</sequence>
<evidence type="ECO:0000313" key="11">
    <source>
        <dbReference type="Proteomes" id="UP001524499"/>
    </source>
</evidence>
<dbReference type="Gene3D" id="2.60.40.10">
    <property type="entry name" value="Immunoglobulins"/>
    <property type="match status" value="2"/>
</dbReference>
<proteinExistence type="inferred from homology"/>
<dbReference type="InterPro" id="IPR017315">
    <property type="entry name" value="Pep_S8A_subtilisin_pbac-2"/>
</dbReference>
<dbReference type="SUPFAM" id="SSF52743">
    <property type="entry name" value="Subtilisin-like"/>
    <property type="match status" value="1"/>
</dbReference>
<evidence type="ECO:0000256" key="1">
    <source>
        <dbReference type="ARBA" id="ARBA00011073"/>
    </source>
</evidence>
<feature type="active site" description="Charge relay system" evidence="5">
    <location>
        <position position="196"/>
    </location>
</feature>
<keyword evidence="3 5" id="KW-0378">Hydrolase</keyword>
<dbReference type="PROSITE" id="PS51892">
    <property type="entry name" value="SUBTILASE"/>
    <property type="match status" value="1"/>
</dbReference>
<dbReference type="InterPro" id="IPR036852">
    <property type="entry name" value="Peptidase_S8/S53_dom_sf"/>
</dbReference>
<keyword evidence="2 5" id="KW-0645">Protease</keyword>
<keyword evidence="7" id="KW-0472">Membrane</keyword>
<dbReference type="InterPro" id="IPR023827">
    <property type="entry name" value="Peptidase_S8_Asp-AS"/>
</dbReference>
<dbReference type="InterPro" id="IPR054399">
    <property type="entry name" value="Fervidolysin-like_N_prodom"/>
</dbReference>
<evidence type="ECO:0000256" key="2">
    <source>
        <dbReference type="ARBA" id="ARBA00022670"/>
    </source>
</evidence>
<dbReference type="InterPro" id="IPR022398">
    <property type="entry name" value="Peptidase_S8_His-AS"/>
</dbReference>
<keyword evidence="4 5" id="KW-0720">Serine protease</keyword>
<dbReference type="Proteomes" id="UP001524499">
    <property type="component" value="Unassembled WGS sequence"/>
</dbReference>
<dbReference type="PROSITE" id="PS00138">
    <property type="entry name" value="SUBTILASE_SER"/>
    <property type="match status" value="1"/>
</dbReference>
<dbReference type="PROSITE" id="PS00137">
    <property type="entry name" value="SUBTILASE_HIS"/>
    <property type="match status" value="1"/>
</dbReference>
<feature type="transmembrane region" description="Helical" evidence="7">
    <location>
        <begin position="7"/>
        <end position="26"/>
    </location>
</feature>
<dbReference type="PRINTS" id="PR00723">
    <property type="entry name" value="SUBTILISIN"/>
</dbReference>
<keyword evidence="7" id="KW-0812">Transmembrane</keyword>
<dbReference type="RefSeq" id="WP_256600917.1">
    <property type="nucleotide sequence ID" value="NZ_JANIBJ010000005.1"/>
</dbReference>
<comment type="similarity">
    <text evidence="1 5 6">Belongs to the peptidase S8 family.</text>
</comment>
<dbReference type="Gene3D" id="3.40.50.200">
    <property type="entry name" value="Peptidase S8/S53 domain"/>
    <property type="match status" value="1"/>
</dbReference>
<accession>A0ABT1TD82</accession>
<evidence type="ECO:0000259" key="9">
    <source>
        <dbReference type="Pfam" id="PF22148"/>
    </source>
</evidence>
<dbReference type="InterPro" id="IPR015500">
    <property type="entry name" value="Peptidase_S8_subtilisin-rel"/>
</dbReference>
<dbReference type="InterPro" id="IPR000209">
    <property type="entry name" value="Peptidase_S8/S53_dom"/>
</dbReference>
<evidence type="ECO:0000256" key="3">
    <source>
        <dbReference type="ARBA" id="ARBA00022801"/>
    </source>
</evidence>
<dbReference type="PIRSF" id="PIRSF037901">
    <property type="entry name" value="Subtilisin_rel_Nmul_A1891"/>
    <property type="match status" value="1"/>
</dbReference>
<evidence type="ECO:0000256" key="4">
    <source>
        <dbReference type="ARBA" id="ARBA00022825"/>
    </source>
</evidence>
<evidence type="ECO:0000256" key="5">
    <source>
        <dbReference type="PROSITE-ProRule" id="PRU01240"/>
    </source>
</evidence>
<dbReference type="PANTHER" id="PTHR43806:SF11">
    <property type="entry name" value="CEREVISIN-RELATED"/>
    <property type="match status" value="1"/>
</dbReference>
<keyword evidence="7" id="KW-1133">Transmembrane helix</keyword>
<dbReference type="InterPro" id="IPR050131">
    <property type="entry name" value="Peptidase_S8_subtilisin-like"/>
</dbReference>
<feature type="active site" description="Charge relay system" evidence="5">
    <location>
        <position position="349"/>
    </location>
</feature>
<evidence type="ECO:0000256" key="7">
    <source>
        <dbReference type="SAM" id="Phobius"/>
    </source>
</evidence>
<organism evidence="10 11">
    <name type="scientific">Methylomonas subterranea</name>
    <dbReference type="NCBI Taxonomy" id="2952225"/>
    <lineage>
        <taxon>Bacteria</taxon>
        <taxon>Pseudomonadati</taxon>
        <taxon>Pseudomonadota</taxon>
        <taxon>Gammaproteobacteria</taxon>
        <taxon>Methylococcales</taxon>
        <taxon>Methylococcaceae</taxon>
        <taxon>Methylomonas</taxon>
    </lineage>
</organism>
<name>A0ABT1TD82_9GAMM</name>
<keyword evidence="11" id="KW-1185">Reference proteome</keyword>
<dbReference type="InterPro" id="IPR034054">
    <property type="entry name" value="Pep_S8_PrcA"/>
</dbReference>
<dbReference type="Pfam" id="PF22148">
    <property type="entry name" value="Fervidolysin_NPro-like"/>
    <property type="match status" value="1"/>
</dbReference>
<dbReference type="EMBL" id="JANIBJ010000005">
    <property type="protein sequence ID" value="MCQ8103233.1"/>
    <property type="molecule type" value="Genomic_DNA"/>
</dbReference>
<dbReference type="PROSITE" id="PS00136">
    <property type="entry name" value="SUBTILASE_ASP"/>
    <property type="match status" value="1"/>
</dbReference>
<dbReference type="InterPro" id="IPR023828">
    <property type="entry name" value="Peptidase_S8_Ser-AS"/>
</dbReference>
<dbReference type="InterPro" id="IPR013783">
    <property type="entry name" value="Ig-like_fold"/>
</dbReference>